<name>A0A8H7N2Q9_BIOOC</name>
<sequence>MIPRHTFLSKSNTISSLRSSHSSTSPSQPSLSLSKIIDLYPRGGTKLETSLVAVPGLGTPPVHDWGLEDEIQQAATSVEFGSKLHIYIHENHHQHSDNFSWRQFLDAGSRLAEDLAQLSNQFPNRPIILIAHSLGGVLLKKALVLAHRNSQDPRFRLQLNCLSGIVFLGTPHSGDEDKDTLTKYNGILYSCAKLSQRSNSSVLPDNDVFELAELTASFGRIPSLPILSVHENEEKRSKPFFRKRIILVDKQLASIELETEKLLGVHLAHAQLCKLGQLKNDSYSAKEFLCELLLGIAANDKWVALDEFQPVPPQALAKNILNPRGLTPIVPPQSSLKQAGAIAKGNWAKTNTAALSIRQRPALISTNTSRLVETRKARLPCFQLAHHSPNQEFLGRRDVFGQIDDYLLPHVANDDNVSTRSFALCGMGGIGKTSLAIEYAFSRRCKFGAVFWIEAAGVSQLATDFGRISTHLGLELIEEAIDLESSKEITKAWLNKPRSHEYLNSPNMENDSWLLIFDNADNIDIIADYIPYNGHGSVLVTSRDPFAKTHFFSGGAGIDMEPLLAQEAATLLRNLVSPVENASDDSNDNDERIASLEMAERLDGLPLAMSQIAGFIRRRQISIREFAELYNNDIRYAEFHDVSNPSQERRYGSTLATAFRLSEFPNDASRLLQLLAFLNPDRIREDMFIRSGSQLAGQSSAASWEPRKFEKARYDLTQSLMIKRSILKREICIHRVIQSEVRAHMDEADRYAAFSEVVNLLCARWPPVITVARLQRGGRSARIYSHTWKDYIILTWNIQNGSSTK</sequence>
<dbReference type="InterPro" id="IPR029058">
    <property type="entry name" value="AB_hydrolase_fold"/>
</dbReference>
<feature type="domain" description="DUF7779" evidence="1">
    <location>
        <begin position="661"/>
        <end position="749"/>
    </location>
</feature>
<dbReference type="SUPFAM" id="SSF52540">
    <property type="entry name" value="P-loop containing nucleoside triphosphate hydrolases"/>
    <property type="match status" value="1"/>
</dbReference>
<dbReference type="SUPFAM" id="SSF53474">
    <property type="entry name" value="alpha/beta-Hydrolases"/>
    <property type="match status" value="1"/>
</dbReference>
<gene>
    <name evidence="2" type="ORF">IM811_003256</name>
</gene>
<dbReference type="Pfam" id="PF25000">
    <property type="entry name" value="DUF7779"/>
    <property type="match status" value="1"/>
</dbReference>
<dbReference type="EMBL" id="JADCTT010000011">
    <property type="protein sequence ID" value="KAF9746351.1"/>
    <property type="molecule type" value="Genomic_DNA"/>
</dbReference>
<dbReference type="AlphaFoldDB" id="A0A8H7N2Q9"/>
<dbReference type="InterPro" id="IPR027417">
    <property type="entry name" value="P-loop_NTPase"/>
</dbReference>
<dbReference type="PRINTS" id="PR00364">
    <property type="entry name" value="DISEASERSIST"/>
</dbReference>
<evidence type="ECO:0000313" key="3">
    <source>
        <dbReference type="Proteomes" id="UP000616885"/>
    </source>
</evidence>
<dbReference type="InterPro" id="IPR056681">
    <property type="entry name" value="DUF7779"/>
</dbReference>
<evidence type="ECO:0000259" key="1">
    <source>
        <dbReference type="Pfam" id="PF25000"/>
    </source>
</evidence>
<dbReference type="PANTHER" id="PTHR35205">
    <property type="entry name" value="NB-ARC AND TPR DOMAIN PROTEIN"/>
    <property type="match status" value="1"/>
</dbReference>
<protein>
    <recommendedName>
        <fullName evidence="1">DUF7779 domain-containing protein</fullName>
    </recommendedName>
</protein>
<comment type="caution">
    <text evidence="2">The sequence shown here is derived from an EMBL/GenBank/DDBJ whole genome shotgun (WGS) entry which is preliminary data.</text>
</comment>
<evidence type="ECO:0000313" key="2">
    <source>
        <dbReference type="EMBL" id="KAF9746351.1"/>
    </source>
</evidence>
<reference evidence="2" key="1">
    <citation type="submission" date="2020-10" db="EMBL/GenBank/DDBJ databases">
        <title>High-Quality Genome Resource of Clonostachys rosea strain S41 by Oxford Nanopore Long-Read Sequencing.</title>
        <authorList>
            <person name="Wang H."/>
        </authorList>
    </citation>
    <scope>NUCLEOTIDE SEQUENCE</scope>
    <source>
        <strain evidence="2">S41</strain>
    </source>
</reference>
<dbReference type="Gene3D" id="3.40.50.1820">
    <property type="entry name" value="alpha/beta hydrolase"/>
    <property type="match status" value="1"/>
</dbReference>
<dbReference type="Proteomes" id="UP000616885">
    <property type="component" value="Unassembled WGS sequence"/>
</dbReference>
<proteinExistence type="predicted"/>
<dbReference type="PANTHER" id="PTHR35205:SF1">
    <property type="entry name" value="ZU5 DOMAIN-CONTAINING PROTEIN"/>
    <property type="match status" value="1"/>
</dbReference>
<dbReference type="GO" id="GO:0043531">
    <property type="term" value="F:ADP binding"/>
    <property type="evidence" value="ECO:0007669"/>
    <property type="project" value="InterPro"/>
</dbReference>
<accession>A0A8H7N2Q9</accession>
<organism evidence="2 3">
    <name type="scientific">Bionectria ochroleuca</name>
    <name type="common">Gliocladium roseum</name>
    <dbReference type="NCBI Taxonomy" id="29856"/>
    <lineage>
        <taxon>Eukaryota</taxon>
        <taxon>Fungi</taxon>
        <taxon>Dikarya</taxon>
        <taxon>Ascomycota</taxon>
        <taxon>Pezizomycotina</taxon>
        <taxon>Sordariomycetes</taxon>
        <taxon>Hypocreomycetidae</taxon>
        <taxon>Hypocreales</taxon>
        <taxon>Bionectriaceae</taxon>
        <taxon>Clonostachys</taxon>
    </lineage>
</organism>
<dbReference type="Gene3D" id="3.40.50.300">
    <property type="entry name" value="P-loop containing nucleotide triphosphate hydrolases"/>
    <property type="match status" value="1"/>
</dbReference>